<evidence type="ECO:0000259" key="1">
    <source>
        <dbReference type="Pfam" id="PF25181"/>
    </source>
</evidence>
<accession>V5TZH4</accession>
<dbReference type="KEGG" id="csi:P262_02765"/>
<evidence type="ECO:0000313" key="2">
    <source>
        <dbReference type="EMBL" id="AHB70332.1"/>
    </source>
</evidence>
<reference evidence="2 3" key="1">
    <citation type="journal article" date="2014" name="Genome Announc.">
        <title>Complete Genome Sequence of Cronobacter sakazakii Strain CMCC 45402.</title>
        <authorList>
            <person name="Zhao Z."/>
            <person name="Wang L."/>
            <person name="Wang B."/>
            <person name="Liang H."/>
            <person name="Ye Q."/>
            <person name="Zeng M."/>
        </authorList>
    </citation>
    <scope>NUCLEOTIDE SEQUENCE [LARGE SCALE GENOMIC DNA]</scope>
    <source>
        <strain evidence="3">45402</strain>
    </source>
</reference>
<dbReference type="InterPro" id="IPR057447">
    <property type="entry name" value="Bbp19-like_phage"/>
</dbReference>
<feature type="domain" description="Bbp19-like phage" evidence="1">
    <location>
        <begin position="33"/>
        <end position="95"/>
    </location>
</feature>
<dbReference type="AlphaFoldDB" id="V5TZH4"/>
<dbReference type="EMBL" id="CP006731">
    <property type="protein sequence ID" value="AHB70332.1"/>
    <property type="molecule type" value="Genomic_DNA"/>
</dbReference>
<name>V5TZH4_9ENTR</name>
<dbReference type="Proteomes" id="UP000018545">
    <property type="component" value="Chromosome"/>
</dbReference>
<dbReference type="Pfam" id="PF25181">
    <property type="entry name" value="Phage_Bbp19"/>
    <property type="match status" value="1"/>
</dbReference>
<proteinExistence type="predicted"/>
<dbReference type="PATRIC" id="fig|1401659.3.peg.1950"/>
<protein>
    <recommendedName>
        <fullName evidence="1">Bbp19-like phage domain-containing protein</fullName>
    </recommendedName>
</protein>
<dbReference type="RefSeq" id="WP_023898690.1">
    <property type="nucleotide sequence ID" value="NC_023032.1"/>
</dbReference>
<evidence type="ECO:0000313" key="3">
    <source>
        <dbReference type="Proteomes" id="UP000018545"/>
    </source>
</evidence>
<organism evidence="2 3">
    <name type="scientific">Cronobacter malonaticus</name>
    <dbReference type="NCBI Taxonomy" id="413503"/>
    <lineage>
        <taxon>Bacteria</taxon>
        <taxon>Pseudomonadati</taxon>
        <taxon>Pseudomonadota</taxon>
        <taxon>Gammaproteobacteria</taxon>
        <taxon>Enterobacterales</taxon>
        <taxon>Enterobacteriaceae</taxon>
        <taxon>Cronobacter</taxon>
    </lineage>
</organism>
<gene>
    <name evidence="2" type="ORF">P262_02765</name>
</gene>
<sequence>MTDAYDIYAEDQPTAEQIAQQKIREERDAADIRAVMGTESGRRVIWRVLSQGKPFSTTFAGDPYVTAFNEGQRNMAVVLMTHVMTCCPELYLKMADEAAKQELP</sequence>
<dbReference type="HOGENOM" id="CLU_167331_0_0_6"/>